<dbReference type="EMBL" id="VIGB01000003">
    <property type="protein sequence ID" value="TQF06601.1"/>
    <property type="molecule type" value="Genomic_DNA"/>
</dbReference>
<comment type="caution">
    <text evidence="1">The sequence shown here is derived from an EMBL/GenBank/DDBJ whole genome shotgun (WGS) entry which is preliminary data.</text>
</comment>
<evidence type="ECO:0000313" key="1">
    <source>
        <dbReference type="EMBL" id="TQF06601.1"/>
    </source>
</evidence>
<dbReference type="Proteomes" id="UP000319103">
    <property type="component" value="Unassembled WGS sequence"/>
</dbReference>
<accession>A0A540WC20</accession>
<dbReference type="AlphaFoldDB" id="A0A540WC20"/>
<protein>
    <recommendedName>
        <fullName evidence="3">Beta-glucosidase</fullName>
    </recommendedName>
</protein>
<reference evidence="1 2" key="1">
    <citation type="submission" date="2019-06" db="EMBL/GenBank/DDBJ databases">
        <title>Description of Kitasatospora acidophila sp. nov. isolated from pine grove soil, and reclassification of Streptomyces novaecaesareae to Kitasatospora novaeceasareae comb. nov.</title>
        <authorList>
            <person name="Kim M.J."/>
        </authorList>
    </citation>
    <scope>NUCLEOTIDE SEQUENCE [LARGE SCALE GENOMIC DNA]</scope>
    <source>
        <strain evidence="1 2">MMS16-CNU292</strain>
    </source>
</reference>
<organism evidence="1 2">
    <name type="scientific">Kitasatospora acidiphila</name>
    <dbReference type="NCBI Taxonomy" id="2567942"/>
    <lineage>
        <taxon>Bacteria</taxon>
        <taxon>Bacillati</taxon>
        <taxon>Actinomycetota</taxon>
        <taxon>Actinomycetes</taxon>
        <taxon>Kitasatosporales</taxon>
        <taxon>Streptomycetaceae</taxon>
        <taxon>Kitasatospora</taxon>
    </lineage>
</organism>
<evidence type="ECO:0000313" key="2">
    <source>
        <dbReference type="Proteomes" id="UP000319103"/>
    </source>
</evidence>
<dbReference type="RefSeq" id="WP_141637015.1">
    <property type="nucleotide sequence ID" value="NZ_VIGB01000003.1"/>
</dbReference>
<keyword evidence="2" id="KW-1185">Reference proteome</keyword>
<dbReference type="Gene3D" id="3.20.20.80">
    <property type="entry name" value="Glycosidases"/>
    <property type="match status" value="1"/>
</dbReference>
<proteinExistence type="predicted"/>
<dbReference type="OrthoDB" id="525131at2"/>
<name>A0A540WC20_9ACTN</name>
<evidence type="ECO:0008006" key="3">
    <source>
        <dbReference type="Google" id="ProtNLM"/>
    </source>
</evidence>
<dbReference type="InterPro" id="IPR017853">
    <property type="entry name" value="GH"/>
</dbReference>
<gene>
    <name evidence="1" type="ORF">E6W39_35920</name>
</gene>
<sequence>MTFTFGIYPGGLLGTDTGIRHPVSPDDPALITAALRRLQGDTPTLLVRAYRHYAASSRPTSTPADPERLLGDGRKLDLVLQFREPSGELGGWLDFIRDTVRTEGPRLAMLQICEEPNLNLPIVDGSIPNVQQALIQGVIAAKEEALACGYDIAVGFNAVPGFDPADPFWGELGAAADDRFHRALDYVGLDFFPDVFRPLPPEQLVPAATAVLTEFRTTHLARAGIAPSVPIHVCEHGWPTGPERSEERQAEVVEEVIRTIAGLRDELHLTGYSLFALRDADSAGTGLFDRFGLLRDDYTPKPAFDTYRRLIQELGS</sequence>
<dbReference type="SUPFAM" id="SSF51445">
    <property type="entry name" value="(Trans)glycosidases"/>
    <property type="match status" value="1"/>
</dbReference>